<dbReference type="EMBL" id="KV424126">
    <property type="protein sequence ID" value="KZT51090.1"/>
    <property type="molecule type" value="Genomic_DNA"/>
</dbReference>
<dbReference type="PANTHER" id="PTHR42774:SF3">
    <property type="entry name" value="KETOHEXOKINASE"/>
    <property type="match status" value="1"/>
</dbReference>
<dbReference type="PANTHER" id="PTHR42774">
    <property type="entry name" value="PHOSPHOTRANSFERASE SYSTEM TRANSPORT PROTEIN"/>
    <property type="match status" value="1"/>
</dbReference>
<dbReference type="Proteomes" id="UP000076842">
    <property type="component" value="Unassembled WGS sequence"/>
</dbReference>
<proteinExistence type="predicted"/>
<evidence type="ECO:0000259" key="1">
    <source>
        <dbReference type="Pfam" id="PF00294"/>
    </source>
</evidence>
<evidence type="ECO:0000313" key="2">
    <source>
        <dbReference type="EMBL" id="KZT51090.1"/>
    </source>
</evidence>
<dbReference type="OrthoDB" id="204058at2759"/>
<accession>A0A165CN92</accession>
<dbReference type="SUPFAM" id="SSF53613">
    <property type="entry name" value="Ribokinase-like"/>
    <property type="match status" value="1"/>
</dbReference>
<protein>
    <submittedName>
        <fullName evidence="2">Ribokinase-like protein</fullName>
    </submittedName>
</protein>
<keyword evidence="2" id="KW-0418">Kinase</keyword>
<feature type="domain" description="Carbohydrate kinase PfkB" evidence="1">
    <location>
        <begin position="60"/>
        <end position="157"/>
    </location>
</feature>
<gene>
    <name evidence="2" type="ORF">CALCODRAFT_521574</name>
</gene>
<dbReference type="Gene3D" id="3.40.1190.20">
    <property type="match status" value="1"/>
</dbReference>
<dbReference type="InterPro" id="IPR029056">
    <property type="entry name" value="Ribokinase-like"/>
</dbReference>
<dbReference type="InterPro" id="IPR052562">
    <property type="entry name" value="Ketohexokinase-related"/>
</dbReference>
<organism evidence="2 3">
    <name type="scientific">Calocera cornea HHB12733</name>
    <dbReference type="NCBI Taxonomy" id="1353952"/>
    <lineage>
        <taxon>Eukaryota</taxon>
        <taxon>Fungi</taxon>
        <taxon>Dikarya</taxon>
        <taxon>Basidiomycota</taxon>
        <taxon>Agaricomycotina</taxon>
        <taxon>Dacrymycetes</taxon>
        <taxon>Dacrymycetales</taxon>
        <taxon>Dacrymycetaceae</taxon>
        <taxon>Calocera</taxon>
    </lineage>
</organism>
<sequence>MTVADDSEVPDCCLDIPFPIPNMAWLNNKKDLPPLPPSPHDNPNNLRVLAIGTLYEIQTFYLDAFPDEGQKLRAQSVTRERGGSAANILSLLAQFDGVSPFLCAPVGSRRESTRVESELDDQGIGTDFLVRREGEQVPTSYILQSRSIGSRTVIHHNPLPDIAHSEFVRLFKHQFILDSTPSISSTRSVDRQPPSPSFPRRVPPFDWVHFEGRPTPSMLSNLRWICDVSREQGYRDKVVVSLGLERPVQDMEELIRFADVVFFSKALAMQATHASPKSFLLSHALASAPHSILLATPSSHTSGAALLSVPNKEYYQSSELVKDSSATSTRTNGKRVSGFGGDEDGEFEILDLSGTGEAFIAGMIYSLTRRLLPGQPYTPSDEEYRPTADEDKGRWRLEECLRFATELAGRKNRRPTWDGLAEAMAEVGWFSARGVM</sequence>
<name>A0A165CN92_9BASI</name>
<evidence type="ECO:0000313" key="3">
    <source>
        <dbReference type="Proteomes" id="UP000076842"/>
    </source>
</evidence>
<dbReference type="AlphaFoldDB" id="A0A165CN92"/>
<reference evidence="2 3" key="1">
    <citation type="journal article" date="2016" name="Mol. Biol. Evol.">
        <title>Comparative Genomics of Early-Diverging Mushroom-Forming Fungi Provides Insights into the Origins of Lignocellulose Decay Capabilities.</title>
        <authorList>
            <person name="Nagy L.G."/>
            <person name="Riley R."/>
            <person name="Tritt A."/>
            <person name="Adam C."/>
            <person name="Daum C."/>
            <person name="Floudas D."/>
            <person name="Sun H."/>
            <person name="Yadav J.S."/>
            <person name="Pangilinan J."/>
            <person name="Larsson K.H."/>
            <person name="Matsuura K."/>
            <person name="Barry K."/>
            <person name="Labutti K."/>
            <person name="Kuo R."/>
            <person name="Ohm R.A."/>
            <person name="Bhattacharya S.S."/>
            <person name="Shirouzu T."/>
            <person name="Yoshinaga Y."/>
            <person name="Martin F.M."/>
            <person name="Grigoriev I.V."/>
            <person name="Hibbett D.S."/>
        </authorList>
    </citation>
    <scope>NUCLEOTIDE SEQUENCE [LARGE SCALE GENOMIC DNA]</scope>
    <source>
        <strain evidence="2 3">HHB12733</strain>
    </source>
</reference>
<dbReference type="STRING" id="1353952.A0A165CN92"/>
<keyword evidence="3" id="KW-1185">Reference proteome</keyword>
<dbReference type="GO" id="GO:0016301">
    <property type="term" value="F:kinase activity"/>
    <property type="evidence" value="ECO:0007669"/>
    <property type="project" value="UniProtKB-KW"/>
</dbReference>
<dbReference type="InParanoid" id="A0A165CN92"/>
<dbReference type="Pfam" id="PF00294">
    <property type="entry name" value="PfkB"/>
    <property type="match status" value="1"/>
</dbReference>
<keyword evidence="2" id="KW-0808">Transferase</keyword>
<dbReference type="InterPro" id="IPR011611">
    <property type="entry name" value="PfkB_dom"/>
</dbReference>